<dbReference type="InterPro" id="IPR050351">
    <property type="entry name" value="BphY/WalK/GraS-like"/>
</dbReference>
<dbReference type="GO" id="GO:0016036">
    <property type="term" value="P:cellular response to phosphate starvation"/>
    <property type="evidence" value="ECO:0007669"/>
    <property type="project" value="TreeGrafter"/>
</dbReference>
<dbReference type="Gene3D" id="3.30.565.10">
    <property type="entry name" value="Histidine kinase-like ATPase, C-terminal domain"/>
    <property type="match status" value="1"/>
</dbReference>
<dbReference type="Pfam" id="PF00512">
    <property type="entry name" value="HisKA"/>
    <property type="match status" value="1"/>
</dbReference>
<evidence type="ECO:0000256" key="3">
    <source>
        <dbReference type="ARBA" id="ARBA00012438"/>
    </source>
</evidence>
<dbReference type="AlphaFoldDB" id="A0A919YTV6"/>
<evidence type="ECO:0000256" key="5">
    <source>
        <dbReference type="ARBA" id="ARBA00022553"/>
    </source>
</evidence>
<dbReference type="InterPro" id="IPR003661">
    <property type="entry name" value="HisK_dim/P_dom"/>
</dbReference>
<evidence type="ECO:0000256" key="2">
    <source>
        <dbReference type="ARBA" id="ARBA00004651"/>
    </source>
</evidence>
<feature type="domain" description="Histidine kinase" evidence="15">
    <location>
        <begin position="121"/>
        <end position="329"/>
    </location>
</feature>
<evidence type="ECO:0000256" key="7">
    <source>
        <dbReference type="ARBA" id="ARBA00022692"/>
    </source>
</evidence>
<evidence type="ECO:0000256" key="6">
    <source>
        <dbReference type="ARBA" id="ARBA00022679"/>
    </source>
</evidence>
<dbReference type="PRINTS" id="PR00344">
    <property type="entry name" value="BCTRLSENSOR"/>
</dbReference>
<keyword evidence="7 14" id="KW-0812">Transmembrane</keyword>
<dbReference type="SUPFAM" id="SSF47384">
    <property type="entry name" value="Homodimeric domain of signal transducing histidine kinase"/>
    <property type="match status" value="1"/>
</dbReference>
<keyword evidence="9 16" id="KW-0418">Kinase</keyword>
<evidence type="ECO:0000256" key="10">
    <source>
        <dbReference type="ARBA" id="ARBA00022840"/>
    </source>
</evidence>
<dbReference type="InterPro" id="IPR036097">
    <property type="entry name" value="HisK_dim/P_sf"/>
</dbReference>
<gene>
    <name evidence="16" type="ORF">J40TS1_50320</name>
</gene>
<feature type="transmembrane region" description="Helical" evidence="14">
    <location>
        <begin position="35"/>
        <end position="55"/>
    </location>
</feature>
<dbReference type="PANTHER" id="PTHR45453">
    <property type="entry name" value="PHOSPHATE REGULON SENSOR PROTEIN PHOR"/>
    <property type="match status" value="1"/>
</dbReference>
<dbReference type="SMART" id="SM00387">
    <property type="entry name" value="HATPase_c"/>
    <property type="match status" value="1"/>
</dbReference>
<evidence type="ECO:0000313" key="16">
    <source>
        <dbReference type="EMBL" id="GIP19390.1"/>
    </source>
</evidence>
<keyword evidence="4" id="KW-1003">Cell membrane</keyword>
<comment type="subcellular location">
    <subcellularLocation>
        <location evidence="2">Cell membrane</location>
        <topology evidence="2">Multi-pass membrane protein</topology>
    </subcellularLocation>
</comment>
<keyword evidence="8" id="KW-0547">Nucleotide-binding</keyword>
<dbReference type="SMART" id="SM00388">
    <property type="entry name" value="HisKA"/>
    <property type="match status" value="1"/>
</dbReference>
<dbReference type="RefSeq" id="WP_213520066.1">
    <property type="nucleotide sequence ID" value="NZ_BOSE01000014.1"/>
</dbReference>
<feature type="transmembrane region" description="Helical" evidence="14">
    <location>
        <begin position="12"/>
        <end position="29"/>
    </location>
</feature>
<dbReference type="EC" id="2.7.13.3" evidence="3"/>
<dbReference type="InterPro" id="IPR005467">
    <property type="entry name" value="His_kinase_dom"/>
</dbReference>
<evidence type="ECO:0000256" key="14">
    <source>
        <dbReference type="SAM" id="Phobius"/>
    </source>
</evidence>
<comment type="catalytic activity">
    <reaction evidence="1">
        <text>ATP + protein L-histidine = ADP + protein N-phospho-L-histidine.</text>
        <dbReference type="EC" id="2.7.13.3"/>
    </reaction>
</comment>
<accession>A0A919YTV6</accession>
<dbReference type="GO" id="GO:0005886">
    <property type="term" value="C:plasma membrane"/>
    <property type="evidence" value="ECO:0007669"/>
    <property type="project" value="UniProtKB-SubCell"/>
</dbReference>
<dbReference type="EMBL" id="BOSE01000014">
    <property type="protein sequence ID" value="GIP19390.1"/>
    <property type="molecule type" value="Genomic_DNA"/>
</dbReference>
<dbReference type="SUPFAM" id="SSF55874">
    <property type="entry name" value="ATPase domain of HSP90 chaperone/DNA topoisomerase II/histidine kinase"/>
    <property type="match status" value="1"/>
</dbReference>
<evidence type="ECO:0000256" key="12">
    <source>
        <dbReference type="ARBA" id="ARBA00023012"/>
    </source>
</evidence>
<keyword evidence="5" id="KW-0597">Phosphoprotein</keyword>
<dbReference type="PROSITE" id="PS50109">
    <property type="entry name" value="HIS_KIN"/>
    <property type="match status" value="1"/>
</dbReference>
<keyword evidence="13 14" id="KW-0472">Membrane</keyword>
<evidence type="ECO:0000256" key="8">
    <source>
        <dbReference type="ARBA" id="ARBA00022741"/>
    </source>
</evidence>
<keyword evidence="10" id="KW-0067">ATP-binding</keyword>
<keyword evidence="12" id="KW-0902">Two-component regulatory system</keyword>
<dbReference type="GO" id="GO:0000155">
    <property type="term" value="F:phosphorelay sensor kinase activity"/>
    <property type="evidence" value="ECO:0007669"/>
    <property type="project" value="InterPro"/>
</dbReference>
<dbReference type="GO" id="GO:0005524">
    <property type="term" value="F:ATP binding"/>
    <property type="evidence" value="ECO:0007669"/>
    <property type="project" value="UniProtKB-KW"/>
</dbReference>
<dbReference type="InterPro" id="IPR036890">
    <property type="entry name" value="HATPase_C_sf"/>
</dbReference>
<name>A0A919YTV6_9BACL</name>
<keyword evidence="6" id="KW-0808">Transferase</keyword>
<reference evidence="16" key="1">
    <citation type="submission" date="2021-03" db="EMBL/GenBank/DDBJ databases">
        <title>Antimicrobial resistance genes in bacteria isolated from Japanese honey, and their potential for conferring macrolide and lincosamide resistance in the American foulbrood pathogen Paenibacillus larvae.</title>
        <authorList>
            <person name="Okamoto M."/>
            <person name="Kumagai M."/>
            <person name="Kanamori H."/>
            <person name="Takamatsu D."/>
        </authorList>
    </citation>
    <scope>NUCLEOTIDE SEQUENCE</scope>
    <source>
        <strain evidence="16">J40TS1</strain>
    </source>
</reference>
<dbReference type="Proteomes" id="UP000683139">
    <property type="component" value="Unassembled WGS sequence"/>
</dbReference>
<dbReference type="CDD" id="cd00082">
    <property type="entry name" value="HisKA"/>
    <property type="match status" value="1"/>
</dbReference>
<evidence type="ECO:0000313" key="17">
    <source>
        <dbReference type="Proteomes" id="UP000683139"/>
    </source>
</evidence>
<dbReference type="GO" id="GO:0004721">
    <property type="term" value="F:phosphoprotein phosphatase activity"/>
    <property type="evidence" value="ECO:0007669"/>
    <property type="project" value="TreeGrafter"/>
</dbReference>
<proteinExistence type="predicted"/>
<organism evidence="16 17">
    <name type="scientific">Paenibacillus montaniterrae</name>
    <dbReference type="NCBI Taxonomy" id="429341"/>
    <lineage>
        <taxon>Bacteria</taxon>
        <taxon>Bacillati</taxon>
        <taxon>Bacillota</taxon>
        <taxon>Bacilli</taxon>
        <taxon>Bacillales</taxon>
        <taxon>Paenibacillaceae</taxon>
        <taxon>Paenibacillus</taxon>
    </lineage>
</organism>
<evidence type="ECO:0000256" key="11">
    <source>
        <dbReference type="ARBA" id="ARBA00022989"/>
    </source>
</evidence>
<evidence type="ECO:0000256" key="13">
    <source>
        <dbReference type="ARBA" id="ARBA00023136"/>
    </source>
</evidence>
<keyword evidence="17" id="KW-1185">Reference proteome</keyword>
<dbReference type="InterPro" id="IPR003594">
    <property type="entry name" value="HATPase_dom"/>
</dbReference>
<sequence>MKLFWKDQLPLVLFFIVQMLLVPLLYWLTGEGRPMWIMLYGVLLSGAVLLVYLGFRYFTHRTMYKELSSEELGEEFFNPAPGDAPLPEAVHERITHYERLYREQLHRHQSRTEQHLTFMNRWVHQMKTPISVIQLSISELEDDRTSESIREELERIRKGLDMVLYTARLEHFEHDFAVESIGLRKLASEAVVENRKLFIRKGITPKFAIDNEIQVYTDAKWFRFMLGQILINAVNYSGGPGKEVHLAAEDMGEHIKLHIRDQGIGIAPEDINRVFHPYFTGERGRQYHESTGMGLYLVQEIAGKLGHEVELESILGQGTTISLTLRKAKLLHNEGTS</sequence>
<keyword evidence="11 14" id="KW-1133">Transmembrane helix</keyword>
<evidence type="ECO:0000259" key="15">
    <source>
        <dbReference type="PROSITE" id="PS50109"/>
    </source>
</evidence>
<evidence type="ECO:0000256" key="1">
    <source>
        <dbReference type="ARBA" id="ARBA00000085"/>
    </source>
</evidence>
<evidence type="ECO:0000256" key="9">
    <source>
        <dbReference type="ARBA" id="ARBA00022777"/>
    </source>
</evidence>
<protein>
    <recommendedName>
        <fullName evidence="3">histidine kinase</fullName>
        <ecNumber evidence="3">2.7.13.3</ecNumber>
    </recommendedName>
</protein>
<evidence type="ECO:0000256" key="4">
    <source>
        <dbReference type="ARBA" id="ARBA00022475"/>
    </source>
</evidence>
<dbReference type="InterPro" id="IPR004358">
    <property type="entry name" value="Sig_transdc_His_kin-like_C"/>
</dbReference>
<dbReference type="PANTHER" id="PTHR45453:SF2">
    <property type="entry name" value="HISTIDINE KINASE"/>
    <property type="match status" value="1"/>
</dbReference>
<dbReference type="Pfam" id="PF02518">
    <property type="entry name" value="HATPase_c"/>
    <property type="match status" value="1"/>
</dbReference>
<comment type="caution">
    <text evidence="16">The sequence shown here is derived from an EMBL/GenBank/DDBJ whole genome shotgun (WGS) entry which is preliminary data.</text>
</comment>